<dbReference type="EMBL" id="FVZE01000001">
    <property type="protein sequence ID" value="SLJ91265.1"/>
    <property type="molecule type" value="Genomic_DNA"/>
</dbReference>
<name>A0A1U6H666_9SPHN</name>
<dbReference type="Pfam" id="PF03328">
    <property type="entry name" value="HpcH_HpaI"/>
    <property type="match status" value="1"/>
</dbReference>
<evidence type="ECO:0000256" key="2">
    <source>
        <dbReference type="ARBA" id="ARBA00005568"/>
    </source>
</evidence>
<dbReference type="RefSeq" id="WP_079729797.1">
    <property type="nucleotide sequence ID" value="NZ_FVZE01000001.1"/>
</dbReference>
<dbReference type="GO" id="GO:0016829">
    <property type="term" value="F:lyase activity"/>
    <property type="evidence" value="ECO:0007669"/>
    <property type="project" value="UniProtKB-KW"/>
</dbReference>
<accession>A0A1U6H666</accession>
<sequence length="277" mass="29143">MAPARPWAGRSLLFVPGDRPDRFDKALKSTAAVVCLDLEDAVAPADKPDARQAVMARLAERPDPRLAVRINTLASRDGMLDLLALEALPSLPLILVPKVESAEELRIAAAVLGHRGPALVPLVETLPGIARAAEIAGAPFCAALMFGGADYAAELGVAPAWEPLLAARHALVAAGALGGVPVIDMPWLDIEDEAGLMDEANRARALGFSAKAAIHPAQVDPIEAAFRPSEAEIAHAHAAVERFEEAGGRAIRFEGELLDAPVIKRYRRLLALSGALA</sequence>
<keyword evidence="4 6" id="KW-0460">Magnesium</keyword>
<dbReference type="PIRSF" id="PIRSF015582">
    <property type="entry name" value="Cit_lyase_B"/>
    <property type="match status" value="1"/>
</dbReference>
<evidence type="ECO:0000256" key="1">
    <source>
        <dbReference type="ARBA" id="ARBA00001946"/>
    </source>
</evidence>
<reference evidence="9" key="1">
    <citation type="submission" date="2017-02" db="EMBL/GenBank/DDBJ databases">
        <authorList>
            <person name="Varghese N."/>
            <person name="Submissions S."/>
        </authorList>
    </citation>
    <scope>NUCLEOTIDE SEQUENCE [LARGE SCALE GENOMIC DNA]</scope>
    <source>
        <strain evidence="9">SM117</strain>
    </source>
</reference>
<keyword evidence="8" id="KW-0456">Lyase</keyword>
<dbReference type="InterPro" id="IPR015813">
    <property type="entry name" value="Pyrv/PenolPyrv_kinase-like_dom"/>
</dbReference>
<feature type="binding site" evidence="5">
    <location>
        <position position="69"/>
    </location>
    <ligand>
        <name>substrate</name>
    </ligand>
</feature>
<evidence type="ECO:0000256" key="6">
    <source>
        <dbReference type="PIRSR" id="PIRSR015582-2"/>
    </source>
</evidence>
<dbReference type="PANTHER" id="PTHR32308">
    <property type="entry name" value="LYASE BETA SUBUNIT, PUTATIVE (AFU_ORTHOLOGUE AFUA_4G13030)-RELATED"/>
    <property type="match status" value="1"/>
</dbReference>
<gene>
    <name evidence="8" type="ORF">SAMN06295987_1011349</name>
</gene>
<dbReference type="Proteomes" id="UP000190989">
    <property type="component" value="Unassembled WGS sequence"/>
</dbReference>
<evidence type="ECO:0000313" key="9">
    <source>
        <dbReference type="Proteomes" id="UP000190989"/>
    </source>
</evidence>
<evidence type="ECO:0000259" key="7">
    <source>
        <dbReference type="Pfam" id="PF03328"/>
    </source>
</evidence>
<dbReference type="GO" id="GO:0006107">
    <property type="term" value="P:oxaloacetate metabolic process"/>
    <property type="evidence" value="ECO:0007669"/>
    <property type="project" value="TreeGrafter"/>
</dbReference>
<comment type="cofactor">
    <cofactor evidence="1">
        <name>Mg(2+)</name>
        <dbReference type="ChEBI" id="CHEBI:18420"/>
    </cofactor>
</comment>
<feature type="binding site" evidence="6">
    <location>
        <position position="124"/>
    </location>
    <ligand>
        <name>Mg(2+)</name>
        <dbReference type="ChEBI" id="CHEBI:18420"/>
    </ligand>
</feature>
<dbReference type="GO" id="GO:0000287">
    <property type="term" value="F:magnesium ion binding"/>
    <property type="evidence" value="ECO:0007669"/>
    <property type="project" value="TreeGrafter"/>
</dbReference>
<dbReference type="PANTHER" id="PTHR32308:SF0">
    <property type="entry name" value="HPCH_HPAI ALDOLASE_CITRATE LYASE DOMAIN-CONTAINING PROTEIN"/>
    <property type="match status" value="1"/>
</dbReference>
<comment type="similarity">
    <text evidence="2">Belongs to the HpcH/HpaI aldolase family.</text>
</comment>
<feature type="binding site" evidence="6">
    <location>
        <position position="150"/>
    </location>
    <ligand>
        <name>Mg(2+)</name>
        <dbReference type="ChEBI" id="CHEBI:18420"/>
    </ligand>
</feature>
<dbReference type="InterPro" id="IPR011206">
    <property type="entry name" value="Citrate_lyase_beta/mcl1/mcl2"/>
</dbReference>
<evidence type="ECO:0000256" key="4">
    <source>
        <dbReference type="ARBA" id="ARBA00022842"/>
    </source>
</evidence>
<organism evidence="8 9">
    <name type="scientific">Novosphingobium mathurense</name>
    <dbReference type="NCBI Taxonomy" id="428990"/>
    <lineage>
        <taxon>Bacteria</taxon>
        <taxon>Pseudomonadati</taxon>
        <taxon>Pseudomonadota</taxon>
        <taxon>Alphaproteobacteria</taxon>
        <taxon>Sphingomonadales</taxon>
        <taxon>Sphingomonadaceae</taxon>
        <taxon>Novosphingobium</taxon>
    </lineage>
</organism>
<keyword evidence="9" id="KW-1185">Reference proteome</keyword>
<keyword evidence="3 6" id="KW-0479">Metal-binding</keyword>
<dbReference type="SUPFAM" id="SSF51621">
    <property type="entry name" value="Phosphoenolpyruvate/pyruvate domain"/>
    <property type="match status" value="1"/>
</dbReference>
<dbReference type="AlphaFoldDB" id="A0A1U6H666"/>
<feature type="domain" description="HpcH/HpaI aldolase/citrate lyase" evidence="7">
    <location>
        <begin position="10"/>
        <end position="216"/>
    </location>
</feature>
<protein>
    <submittedName>
        <fullName evidence="8">Citrate lyase subunit beta / citryl-CoA lyase/(S)-citramalyl-CoA lyase</fullName>
    </submittedName>
</protein>
<dbReference type="InterPro" id="IPR040442">
    <property type="entry name" value="Pyrv_kinase-like_dom_sf"/>
</dbReference>
<evidence type="ECO:0000256" key="3">
    <source>
        <dbReference type="ARBA" id="ARBA00022723"/>
    </source>
</evidence>
<feature type="binding site" evidence="5">
    <location>
        <position position="124"/>
    </location>
    <ligand>
        <name>substrate</name>
    </ligand>
</feature>
<proteinExistence type="inferred from homology"/>
<dbReference type="STRING" id="428990.SAMN06295987_1011349"/>
<dbReference type="InterPro" id="IPR005000">
    <property type="entry name" value="Aldolase/citrate-lyase_domain"/>
</dbReference>
<dbReference type="Gene3D" id="3.20.20.60">
    <property type="entry name" value="Phosphoenolpyruvate-binding domains"/>
    <property type="match status" value="1"/>
</dbReference>
<evidence type="ECO:0000256" key="5">
    <source>
        <dbReference type="PIRSR" id="PIRSR015582-1"/>
    </source>
</evidence>
<evidence type="ECO:0000313" key="8">
    <source>
        <dbReference type="EMBL" id="SLJ91265.1"/>
    </source>
</evidence>